<evidence type="ECO:0000256" key="2">
    <source>
        <dbReference type="SAM" id="Phobius"/>
    </source>
</evidence>
<dbReference type="STRING" id="439219.SAMN02910293_01249"/>
<feature type="domain" description="CAAX prenyl protease 2/Lysostaphin resistance protein A-like" evidence="3">
    <location>
        <begin position="121"/>
        <end position="212"/>
    </location>
</feature>
<evidence type="ECO:0000259" key="3">
    <source>
        <dbReference type="Pfam" id="PF02517"/>
    </source>
</evidence>
<evidence type="ECO:0000313" key="4">
    <source>
        <dbReference type="EMBL" id="SDB25055.1"/>
    </source>
</evidence>
<keyword evidence="4" id="KW-0645">Protease</keyword>
<evidence type="ECO:0000313" key="5">
    <source>
        <dbReference type="Proteomes" id="UP000182508"/>
    </source>
</evidence>
<dbReference type="GO" id="GO:0006508">
    <property type="term" value="P:proteolysis"/>
    <property type="evidence" value="ECO:0007669"/>
    <property type="project" value="UniProtKB-KW"/>
</dbReference>
<comment type="similarity">
    <text evidence="1">Belongs to the UPF0177 family.</text>
</comment>
<feature type="transmembrane region" description="Helical" evidence="2">
    <location>
        <begin position="177"/>
        <end position="195"/>
    </location>
</feature>
<dbReference type="Proteomes" id="UP000182508">
    <property type="component" value="Unassembled WGS sequence"/>
</dbReference>
<keyword evidence="2" id="KW-0472">Membrane</keyword>
<name>A0A1G6BWS8_9STRE</name>
<keyword evidence="2" id="KW-0812">Transmembrane</keyword>
<dbReference type="PANTHER" id="PTHR36435:SF1">
    <property type="entry name" value="CAAX AMINO TERMINAL PROTEASE FAMILY PROTEIN"/>
    <property type="match status" value="1"/>
</dbReference>
<dbReference type="PANTHER" id="PTHR36435">
    <property type="entry name" value="SLR1288 PROTEIN"/>
    <property type="match status" value="1"/>
</dbReference>
<accession>A0A1G6BWS8</accession>
<dbReference type="InterPro" id="IPR003675">
    <property type="entry name" value="Rce1/LyrA-like_dom"/>
</dbReference>
<dbReference type="EMBL" id="FMXP01000015">
    <property type="protein sequence ID" value="SDB25055.1"/>
    <property type="molecule type" value="Genomic_DNA"/>
</dbReference>
<keyword evidence="2" id="KW-1133">Transmembrane helix</keyword>
<reference evidence="4 5" key="1">
    <citation type="submission" date="2016-10" db="EMBL/GenBank/DDBJ databases">
        <authorList>
            <person name="de Groot N.N."/>
        </authorList>
    </citation>
    <scope>NUCLEOTIDE SEQUENCE [LARGE SCALE GENOMIC DNA]</scope>
    <source>
        <strain evidence="4 5">A-4</strain>
    </source>
</reference>
<feature type="transmembrane region" description="Helical" evidence="2">
    <location>
        <begin position="41"/>
        <end position="67"/>
    </location>
</feature>
<dbReference type="Pfam" id="PF02517">
    <property type="entry name" value="Rce1-like"/>
    <property type="match status" value="1"/>
</dbReference>
<organism evidence="4 5">
    <name type="scientific">Streptococcus henryi</name>
    <dbReference type="NCBI Taxonomy" id="439219"/>
    <lineage>
        <taxon>Bacteria</taxon>
        <taxon>Bacillati</taxon>
        <taxon>Bacillota</taxon>
        <taxon>Bacilli</taxon>
        <taxon>Lactobacillales</taxon>
        <taxon>Streptococcaceae</taxon>
        <taxon>Streptococcus</taxon>
    </lineage>
</organism>
<keyword evidence="5" id="KW-1185">Reference proteome</keyword>
<feature type="transmembrane region" description="Helical" evidence="2">
    <location>
        <begin position="79"/>
        <end position="99"/>
    </location>
</feature>
<keyword evidence="4" id="KW-0378">Hydrolase</keyword>
<protein>
    <submittedName>
        <fullName evidence="4">CAAX protease self-immunity</fullName>
    </submittedName>
</protein>
<dbReference type="InterPro" id="IPR052710">
    <property type="entry name" value="CAAX_protease"/>
</dbReference>
<feature type="transmembrane region" description="Helical" evidence="2">
    <location>
        <begin position="154"/>
        <end position="171"/>
    </location>
</feature>
<feature type="transmembrane region" description="Helical" evidence="2">
    <location>
        <begin position="202"/>
        <end position="223"/>
    </location>
</feature>
<dbReference type="RefSeq" id="WP_074486061.1">
    <property type="nucleotide sequence ID" value="NZ_FMXP01000015.1"/>
</dbReference>
<dbReference type="GO" id="GO:0004175">
    <property type="term" value="F:endopeptidase activity"/>
    <property type="evidence" value="ECO:0007669"/>
    <property type="project" value="UniProtKB-ARBA"/>
</dbReference>
<evidence type="ECO:0000256" key="1">
    <source>
        <dbReference type="ARBA" id="ARBA00009067"/>
    </source>
</evidence>
<dbReference type="GO" id="GO:0080120">
    <property type="term" value="P:CAAX-box protein maturation"/>
    <property type="evidence" value="ECO:0007669"/>
    <property type="project" value="UniProtKB-ARBA"/>
</dbReference>
<feature type="transmembrane region" description="Helical" evidence="2">
    <location>
        <begin position="119"/>
        <end position="142"/>
    </location>
</feature>
<proteinExistence type="inferred from homology"/>
<feature type="transmembrane region" description="Helical" evidence="2">
    <location>
        <begin position="7"/>
        <end position="29"/>
    </location>
</feature>
<dbReference type="AlphaFoldDB" id="A0A1G6BWS8"/>
<gene>
    <name evidence="4" type="ORF">SAMN02910293_01249</name>
</gene>
<sequence>MKQKTLQFLCVMVIIFLRIQIFPYLVAYLAHFPRPVNDQWYLFRMVSIALVGVLSIIVLVYFGKISIFQKNKIDKKNTLIFFILSIVYFALCIFLNNVIVTQNSSAIAQDMQSHSGSYFLYLMVIDGCLLSPIVEELLYRGALMSVWKSKGRDLLFSVIFSASLFSILHIYHYDWSLVDFLYYFIPSSIIAILFAKTQSIYYPILLHMAWNTYAFWGLIQWLISNPLY</sequence>